<feature type="transmembrane region" description="Helical" evidence="5">
    <location>
        <begin position="213"/>
        <end position="237"/>
    </location>
</feature>
<feature type="transmembrane region" description="Helical" evidence="5">
    <location>
        <begin position="249"/>
        <end position="266"/>
    </location>
</feature>
<comment type="catalytic activity">
    <reaction evidence="3">
        <text>2 GTP = 3',3'-c-di-GMP + 2 diphosphate</text>
        <dbReference type="Rhea" id="RHEA:24898"/>
        <dbReference type="ChEBI" id="CHEBI:33019"/>
        <dbReference type="ChEBI" id="CHEBI:37565"/>
        <dbReference type="ChEBI" id="CHEBI:58805"/>
        <dbReference type="EC" id="2.7.7.65"/>
    </reaction>
</comment>
<evidence type="ECO:0000256" key="3">
    <source>
        <dbReference type="ARBA" id="ARBA00034247"/>
    </source>
</evidence>
<dbReference type="Proteomes" id="UP000218896">
    <property type="component" value="Unassembled WGS sequence"/>
</dbReference>
<dbReference type="CDD" id="cd01949">
    <property type="entry name" value="GGDEF"/>
    <property type="match status" value="1"/>
</dbReference>
<organism evidence="8 9">
    <name type="scientific">Halovibrio salipaludis</name>
    <dbReference type="NCBI Taxonomy" id="2032626"/>
    <lineage>
        <taxon>Bacteria</taxon>
        <taxon>Pseudomonadati</taxon>
        <taxon>Pseudomonadota</taxon>
        <taxon>Gammaproteobacteria</taxon>
        <taxon>Oceanospirillales</taxon>
        <taxon>Halomonadaceae</taxon>
        <taxon>Halovibrio</taxon>
    </lineage>
</organism>
<feature type="chain" id="PRO_5012064591" description="diguanylate cyclase" evidence="6">
    <location>
        <begin position="23"/>
        <end position="619"/>
    </location>
</feature>
<dbReference type="InterPro" id="IPR029787">
    <property type="entry name" value="Nucleotide_cyclase"/>
</dbReference>
<dbReference type="InterPro" id="IPR000160">
    <property type="entry name" value="GGDEF_dom"/>
</dbReference>
<feature type="transmembrane region" description="Helical" evidence="5">
    <location>
        <begin position="369"/>
        <end position="386"/>
    </location>
</feature>
<evidence type="ECO:0000313" key="8">
    <source>
        <dbReference type="EMBL" id="PAU82305.1"/>
    </source>
</evidence>
<dbReference type="InterPro" id="IPR011622">
    <property type="entry name" value="7TMR_DISM_rcpt_extracell_dom2"/>
</dbReference>
<dbReference type="Gene3D" id="3.30.70.270">
    <property type="match status" value="1"/>
</dbReference>
<evidence type="ECO:0000256" key="5">
    <source>
        <dbReference type="SAM" id="Phobius"/>
    </source>
</evidence>
<dbReference type="RefSeq" id="WP_095616399.1">
    <property type="nucleotide sequence ID" value="NZ_NSKD01000001.1"/>
</dbReference>
<protein>
    <recommendedName>
        <fullName evidence="2">diguanylate cyclase</fullName>
        <ecNumber evidence="2">2.7.7.65</ecNumber>
    </recommendedName>
</protein>
<dbReference type="Pfam" id="PF00990">
    <property type="entry name" value="GGDEF"/>
    <property type="match status" value="1"/>
</dbReference>
<dbReference type="PROSITE" id="PS50887">
    <property type="entry name" value="GGDEF"/>
    <property type="match status" value="1"/>
</dbReference>
<keyword evidence="4" id="KW-0175">Coiled coil</keyword>
<dbReference type="SUPFAM" id="SSF55073">
    <property type="entry name" value="Nucleotide cyclase"/>
    <property type="match status" value="1"/>
</dbReference>
<dbReference type="NCBIfam" id="TIGR00254">
    <property type="entry name" value="GGDEF"/>
    <property type="match status" value="1"/>
</dbReference>
<dbReference type="Gene3D" id="2.60.40.2380">
    <property type="match status" value="1"/>
</dbReference>
<feature type="signal peptide" evidence="6">
    <location>
        <begin position="1"/>
        <end position="22"/>
    </location>
</feature>
<feature type="transmembrane region" description="Helical" evidence="5">
    <location>
        <begin position="184"/>
        <end position="206"/>
    </location>
</feature>
<reference evidence="8 9" key="1">
    <citation type="submission" date="2017-08" db="EMBL/GenBank/DDBJ databases">
        <title>Halovibrio sewagensis sp. nov., isolated from wastewater of high salinity.</title>
        <authorList>
            <person name="Dong X."/>
            <person name="Zhang G."/>
        </authorList>
    </citation>
    <scope>NUCLEOTIDE SEQUENCE [LARGE SCALE GENOMIC DNA]</scope>
    <source>
        <strain evidence="8 9">YL5-2</strain>
    </source>
</reference>
<dbReference type="InterPro" id="IPR043128">
    <property type="entry name" value="Rev_trsase/Diguanyl_cyclase"/>
</dbReference>
<gene>
    <name evidence="8" type="ORF">CK501_03935</name>
</gene>
<sequence length="619" mass="69206">MSRILIRLLLYGLLLLAGPASAETAQWSGNERNLPLEGHTQSWVDTSGDASLGDVRSLPREAWTPEEPPSISHGYVDEPYWFRTRIHNPTDTPLNPYLEIGYPALHHIDLHVLSGGETVQTQTMGNQLPFGQRPLEHRNFVIPLQLAPGETLTVFMRVETGSSMQVPLTLWESEAFLVYEQSDLLFQGIYFGIAVAMIFYHIFVYIAVRERAFLYYIGYISAMPLFLATLGGLAYQFLWPGATWWNNQLMMIFLMSVVVFGALFTIRFLSINSDNHPFLLRATSNLIAAALLIILAALFVPFSTIVLPSIGVAFVACCLMLLVGIVRLLKGVQAARYYTVAWFAMLAGGIILALNKFAVVPNTVFTQNAVQVGSALGVIVLSFAIADRLNKEKKAALEAQQQALREERNARMAQAETLRVQEEANTRLEHRVHERTEALEAANAKLLEFSTTDALTGLRNRGYFEEVFPNYCVEAFRYRQPLSVMVLDIDHFKAFNDRYGHLVGDDCLRMVAECIANLVTRPEDIVARYGGEEFVVVLPDTAVEGARCVAERIRRRVAETPFQVSRETIHLTVSIGISGRIPETAEITQRLFEDADQALYAAKHSGRNRVFVDSDGQPA</sequence>
<dbReference type="GO" id="GO:0005886">
    <property type="term" value="C:plasma membrane"/>
    <property type="evidence" value="ECO:0007669"/>
    <property type="project" value="TreeGrafter"/>
</dbReference>
<feature type="transmembrane region" description="Helical" evidence="5">
    <location>
        <begin position="305"/>
        <end position="325"/>
    </location>
</feature>
<feature type="transmembrane region" description="Helical" evidence="5">
    <location>
        <begin position="278"/>
        <end position="299"/>
    </location>
</feature>
<keyword evidence="5" id="KW-0472">Membrane</keyword>
<feature type="coiled-coil region" evidence="4">
    <location>
        <begin position="386"/>
        <end position="416"/>
    </location>
</feature>
<accession>A0A2A2FCK0</accession>
<evidence type="ECO:0000256" key="4">
    <source>
        <dbReference type="SAM" id="Coils"/>
    </source>
</evidence>
<dbReference type="AlphaFoldDB" id="A0A2A2FCK0"/>
<evidence type="ECO:0000256" key="2">
    <source>
        <dbReference type="ARBA" id="ARBA00012528"/>
    </source>
</evidence>
<feature type="transmembrane region" description="Helical" evidence="5">
    <location>
        <begin position="337"/>
        <end position="357"/>
    </location>
</feature>
<dbReference type="OrthoDB" id="5289013at2"/>
<keyword evidence="5" id="KW-1133">Transmembrane helix</keyword>
<name>A0A2A2FCK0_9GAMM</name>
<dbReference type="EMBL" id="NSKD01000001">
    <property type="protein sequence ID" value="PAU82305.1"/>
    <property type="molecule type" value="Genomic_DNA"/>
</dbReference>
<comment type="caution">
    <text evidence="8">The sequence shown here is derived from an EMBL/GenBank/DDBJ whole genome shotgun (WGS) entry which is preliminary data.</text>
</comment>
<dbReference type="FunFam" id="3.30.70.270:FF:000001">
    <property type="entry name" value="Diguanylate cyclase domain protein"/>
    <property type="match status" value="1"/>
</dbReference>
<dbReference type="InterPro" id="IPR011623">
    <property type="entry name" value="7TMR_DISM_rcpt_extracell_dom1"/>
</dbReference>
<evidence type="ECO:0000256" key="6">
    <source>
        <dbReference type="SAM" id="SignalP"/>
    </source>
</evidence>
<keyword evidence="5" id="KW-0812">Transmembrane</keyword>
<evidence type="ECO:0000313" key="9">
    <source>
        <dbReference type="Proteomes" id="UP000218896"/>
    </source>
</evidence>
<dbReference type="GO" id="GO:0052621">
    <property type="term" value="F:diguanylate cyclase activity"/>
    <property type="evidence" value="ECO:0007669"/>
    <property type="project" value="UniProtKB-EC"/>
</dbReference>
<evidence type="ECO:0000256" key="1">
    <source>
        <dbReference type="ARBA" id="ARBA00001946"/>
    </source>
</evidence>
<dbReference type="EC" id="2.7.7.65" evidence="2"/>
<dbReference type="PANTHER" id="PTHR45138">
    <property type="entry name" value="REGULATORY COMPONENTS OF SENSORY TRANSDUCTION SYSTEM"/>
    <property type="match status" value="1"/>
</dbReference>
<dbReference type="Pfam" id="PF07695">
    <property type="entry name" value="7TMR-DISM_7TM"/>
    <property type="match status" value="1"/>
</dbReference>
<dbReference type="Pfam" id="PF07696">
    <property type="entry name" value="7TMR-DISMED2"/>
    <property type="match status" value="1"/>
</dbReference>
<keyword evidence="9" id="KW-1185">Reference proteome</keyword>
<dbReference type="SMART" id="SM00267">
    <property type="entry name" value="GGDEF"/>
    <property type="match status" value="1"/>
</dbReference>
<dbReference type="GO" id="GO:1902201">
    <property type="term" value="P:negative regulation of bacterial-type flagellum-dependent cell motility"/>
    <property type="evidence" value="ECO:0007669"/>
    <property type="project" value="TreeGrafter"/>
</dbReference>
<proteinExistence type="predicted"/>
<dbReference type="GO" id="GO:0043709">
    <property type="term" value="P:cell adhesion involved in single-species biofilm formation"/>
    <property type="evidence" value="ECO:0007669"/>
    <property type="project" value="TreeGrafter"/>
</dbReference>
<dbReference type="PANTHER" id="PTHR45138:SF9">
    <property type="entry name" value="DIGUANYLATE CYCLASE DGCM-RELATED"/>
    <property type="match status" value="1"/>
</dbReference>
<dbReference type="InterPro" id="IPR050469">
    <property type="entry name" value="Diguanylate_Cyclase"/>
</dbReference>
<feature type="domain" description="GGDEF" evidence="7">
    <location>
        <begin position="480"/>
        <end position="615"/>
    </location>
</feature>
<evidence type="ECO:0000259" key="7">
    <source>
        <dbReference type="PROSITE" id="PS50887"/>
    </source>
</evidence>
<comment type="cofactor">
    <cofactor evidence="1">
        <name>Mg(2+)</name>
        <dbReference type="ChEBI" id="CHEBI:18420"/>
    </cofactor>
</comment>
<keyword evidence="6" id="KW-0732">Signal</keyword>